<dbReference type="InterPro" id="IPR013766">
    <property type="entry name" value="Thioredoxin_domain"/>
</dbReference>
<dbReference type="PANTHER" id="PTHR42852">
    <property type="entry name" value="THIOL:DISULFIDE INTERCHANGE PROTEIN DSBE"/>
    <property type="match status" value="1"/>
</dbReference>
<evidence type="ECO:0000256" key="3">
    <source>
        <dbReference type="ARBA" id="ARBA00022968"/>
    </source>
</evidence>
<dbReference type="EMBL" id="VCIW01000005">
    <property type="protein sequence ID" value="TLS52513.1"/>
    <property type="molecule type" value="Genomic_DNA"/>
</dbReference>
<dbReference type="Proteomes" id="UP000309676">
    <property type="component" value="Unassembled WGS sequence"/>
</dbReference>
<dbReference type="GO" id="GO:0016491">
    <property type="term" value="F:oxidoreductase activity"/>
    <property type="evidence" value="ECO:0007669"/>
    <property type="project" value="InterPro"/>
</dbReference>
<protein>
    <submittedName>
        <fullName evidence="7">Redoxin domain-containing protein</fullName>
    </submittedName>
</protein>
<keyword evidence="3" id="KW-0812">Transmembrane</keyword>
<organism evidence="7 8">
    <name type="scientific">Paenibacillus antri</name>
    <dbReference type="NCBI Taxonomy" id="2582848"/>
    <lineage>
        <taxon>Bacteria</taxon>
        <taxon>Bacillati</taxon>
        <taxon>Bacillota</taxon>
        <taxon>Bacilli</taxon>
        <taxon>Bacillales</taxon>
        <taxon>Paenibacillaceae</taxon>
        <taxon>Paenibacillus</taxon>
    </lineage>
</organism>
<dbReference type="InterPro" id="IPR017937">
    <property type="entry name" value="Thioredoxin_CS"/>
</dbReference>
<keyword evidence="3" id="KW-0735">Signal-anchor</keyword>
<keyword evidence="2" id="KW-0201">Cytochrome c-type biogenesis</keyword>
<dbReference type="PROSITE" id="PS00194">
    <property type="entry name" value="THIOREDOXIN_1"/>
    <property type="match status" value="1"/>
</dbReference>
<dbReference type="PROSITE" id="PS51352">
    <property type="entry name" value="THIOREDOXIN_2"/>
    <property type="match status" value="1"/>
</dbReference>
<comment type="caution">
    <text evidence="7">The sequence shown here is derived from an EMBL/GenBank/DDBJ whole genome shotgun (WGS) entry which is preliminary data.</text>
</comment>
<evidence type="ECO:0000256" key="5">
    <source>
        <dbReference type="ARBA" id="ARBA00023284"/>
    </source>
</evidence>
<dbReference type="RefSeq" id="WP_138194169.1">
    <property type="nucleotide sequence ID" value="NZ_VCIW01000005.1"/>
</dbReference>
<evidence type="ECO:0000256" key="1">
    <source>
        <dbReference type="ARBA" id="ARBA00004196"/>
    </source>
</evidence>
<accession>A0A5R9GI76</accession>
<proteinExistence type="predicted"/>
<evidence type="ECO:0000256" key="2">
    <source>
        <dbReference type="ARBA" id="ARBA00022748"/>
    </source>
</evidence>
<evidence type="ECO:0000259" key="6">
    <source>
        <dbReference type="PROSITE" id="PS51352"/>
    </source>
</evidence>
<dbReference type="GO" id="GO:0016209">
    <property type="term" value="F:antioxidant activity"/>
    <property type="evidence" value="ECO:0007669"/>
    <property type="project" value="InterPro"/>
</dbReference>
<reference evidence="7 8" key="1">
    <citation type="submission" date="2019-05" db="EMBL/GenBank/DDBJ databases">
        <authorList>
            <person name="Narsing Rao M.P."/>
            <person name="Li W.J."/>
        </authorList>
    </citation>
    <scope>NUCLEOTIDE SEQUENCE [LARGE SCALE GENOMIC DNA]</scope>
    <source>
        <strain evidence="7 8">SYSU_K30003</strain>
    </source>
</reference>
<evidence type="ECO:0000313" key="7">
    <source>
        <dbReference type="EMBL" id="TLS52513.1"/>
    </source>
</evidence>
<evidence type="ECO:0000313" key="8">
    <source>
        <dbReference type="Proteomes" id="UP000309676"/>
    </source>
</evidence>
<keyword evidence="5" id="KW-0676">Redox-active center</keyword>
<dbReference type="GO" id="GO:0030313">
    <property type="term" value="C:cell envelope"/>
    <property type="evidence" value="ECO:0007669"/>
    <property type="project" value="UniProtKB-SubCell"/>
</dbReference>
<dbReference type="OrthoDB" id="25753at2"/>
<dbReference type="InterPro" id="IPR050553">
    <property type="entry name" value="Thioredoxin_ResA/DsbE_sf"/>
</dbReference>
<evidence type="ECO:0000256" key="4">
    <source>
        <dbReference type="ARBA" id="ARBA00023157"/>
    </source>
</evidence>
<dbReference type="CDD" id="cd02966">
    <property type="entry name" value="TlpA_like_family"/>
    <property type="match status" value="1"/>
</dbReference>
<dbReference type="GO" id="GO:0017004">
    <property type="term" value="P:cytochrome complex assembly"/>
    <property type="evidence" value="ECO:0007669"/>
    <property type="project" value="UniProtKB-KW"/>
</dbReference>
<dbReference type="InterPro" id="IPR000866">
    <property type="entry name" value="AhpC/TSA"/>
</dbReference>
<dbReference type="AlphaFoldDB" id="A0A5R9GI76"/>
<comment type="subcellular location">
    <subcellularLocation>
        <location evidence="1">Cell envelope</location>
    </subcellularLocation>
</comment>
<dbReference type="Gene3D" id="3.40.30.10">
    <property type="entry name" value="Glutaredoxin"/>
    <property type="match status" value="1"/>
</dbReference>
<sequence length="175" mass="19761">MGRHRKRIQASIFFFVLLVVGYTVTTSVFDRKETPPSVGDPVAAFSLETLNGGTLGPDDFKGQPMVINFWGTFCPPCVEETPALQRMYDKYKDQGIVILGINLGEKPIVRIQNFTERFGVTYPILLDPDLEIRDRYGVRSYPTTFFVDESGRVVEVKVGGMSEGYIESRILRLLQ</sequence>
<dbReference type="Pfam" id="PF00578">
    <property type="entry name" value="AhpC-TSA"/>
    <property type="match status" value="1"/>
</dbReference>
<name>A0A5R9GI76_9BACL</name>
<keyword evidence="4" id="KW-1015">Disulfide bond</keyword>
<dbReference type="InterPro" id="IPR036249">
    <property type="entry name" value="Thioredoxin-like_sf"/>
</dbReference>
<dbReference type="SUPFAM" id="SSF52833">
    <property type="entry name" value="Thioredoxin-like"/>
    <property type="match status" value="1"/>
</dbReference>
<feature type="domain" description="Thioredoxin" evidence="6">
    <location>
        <begin position="36"/>
        <end position="175"/>
    </location>
</feature>
<gene>
    <name evidence="7" type="ORF">FE782_11190</name>
</gene>
<dbReference type="PANTHER" id="PTHR42852:SF6">
    <property type="entry name" value="THIOL:DISULFIDE INTERCHANGE PROTEIN DSBE"/>
    <property type="match status" value="1"/>
</dbReference>
<keyword evidence="8" id="KW-1185">Reference proteome</keyword>